<protein>
    <submittedName>
        <fullName evidence="1">Uncharacterized protein</fullName>
    </submittedName>
</protein>
<dbReference type="Proteomes" id="UP000075809">
    <property type="component" value="Unassembled WGS sequence"/>
</dbReference>
<evidence type="ECO:0000313" key="1">
    <source>
        <dbReference type="EMBL" id="KYQ54200.1"/>
    </source>
</evidence>
<sequence length="60" mass="6833">QKIGSGGIRTHVSEETGALNQRLRPLGHATSCLLFQQRSTIDSNIFRNKFNYSFFSIFEI</sequence>
<gene>
    <name evidence="1" type="ORF">ALC60_06744</name>
</gene>
<accession>A0A151X1V2</accession>
<organism evidence="1 2">
    <name type="scientific">Mycetomoellerius zeteki</name>
    <dbReference type="NCBI Taxonomy" id="64791"/>
    <lineage>
        <taxon>Eukaryota</taxon>
        <taxon>Metazoa</taxon>
        <taxon>Ecdysozoa</taxon>
        <taxon>Arthropoda</taxon>
        <taxon>Hexapoda</taxon>
        <taxon>Insecta</taxon>
        <taxon>Pterygota</taxon>
        <taxon>Neoptera</taxon>
        <taxon>Endopterygota</taxon>
        <taxon>Hymenoptera</taxon>
        <taxon>Apocrita</taxon>
        <taxon>Aculeata</taxon>
        <taxon>Formicoidea</taxon>
        <taxon>Formicidae</taxon>
        <taxon>Myrmicinae</taxon>
        <taxon>Mycetomoellerius</taxon>
    </lineage>
</organism>
<feature type="non-terminal residue" evidence="1">
    <location>
        <position position="1"/>
    </location>
</feature>
<proteinExistence type="predicted"/>
<dbReference type="AlphaFoldDB" id="A0A151X1V2"/>
<keyword evidence="2" id="KW-1185">Reference proteome</keyword>
<name>A0A151X1V2_9HYME</name>
<reference evidence="1 2" key="1">
    <citation type="submission" date="2015-09" db="EMBL/GenBank/DDBJ databases">
        <title>Trachymyrmex zeteki WGS genome.</title>
        <authorList>
            <person name="Nygaard S."/>
            <person name="Hu H."/>
            <person name="Boomsma J."/>
            <person name="Zhang G."/>
        </authorList>
    </citation>
    <scope>NUCLEOTIDE SEQUENCE [LARGE SCALE GENOMIC DNA]</scope>
    <source>
        <strain evidence="1">Tzet28-1</strain>
        <tissue evidence="1">Whole body</tissue>
    </source>
</reference>
<dbReference type="EMBL" id="KQ982585">
    <property type="protein sequence ID" value="KYQ54200.1"/>
    <property type="molecule type" value="Genomic_DNA"/>
</dbReference>
<evidence type="ECO:0000313" key="2">
    <source>
        <dbReference type="Proteomes" id="UP000075809"/>
    </source>
</evidence>